<evidence type="ECO:0000259" key="3">
    <source>
        <dbReference type="Pfam" id="PF06429"/>
    </source>
</evidence>
<comment type="subunit">
    <text evidence="2">The basal body constitutes a major portion of the flagellar organelle and consists of four rings (L,P,S, and M) mounted on a central rod. The rod consists of about 26 subunits of FlgG in the distal portion, and FlgB, FlgC and FlgF are thought to build up the proximal portion of the rod with about 6 subunits each.</text>
</comment>
<keyword evidence="4" id="KW-0969">Cilium</keyword>
<keyword evidence="2" id="KW-0975">Bacterial flagellum</keyword>
<proteinExistence type="inferred from homology"/>
<accession>A0A7W4WFW3</accession>
<keyword evidence="4" id="KW-0966">Cell projection</keyword>
<evidence type="ECO:0000256" key="1">
    <source>
        <dbReference type="ARBA" id="ARBA00009677"/>
    </source>
</evidence>
<dbReference type="GO" id="GO:0071973">
    <property type="term" value="P:bacterial-type flagellum-dependent cell motility"/>
    <property type="evidence" value="ECO:0007669"/>
    <property type="project" value="UniProtKB-UniRule"/>
</dbReference>
<keyword evidence="4" id="KW-0282">Flagellum</keyword>
<sequence length="132" mass="14497">MSNDVFSISLTGLEFQRLKADAVAMNIANSSNSARSVSEVYKPLEALATVSGTNNSKPVMDVRLVERSVEPNKVYDPSHPYADGNGFVFRPGVDPVQEMVNLMTATRMYQANVQVLEASKQMIQWAIETGVK</sequence>
<keyword evidence="5" id="KW-1185">Reference proteome</keyword>
<comment type="caution">
    <text evidence="4">The sequence shown here is derived from an EMBL/GenBank/DDBJ whole genome shotgun (WGS) entry which is preliminary data.</text>
</comment>
<comment type="similarity">
    <text evidence="1">Belongs to the flagella basal body rod proteins family.</text>
</comment>
<protein>
    <recommendedName>
        <fullName evidence="2">Flagellar basal-body rod protein FlgC</fullName>
    </recommendedName>
</protein>
<evidence type="ECO:0000313" key="4">
    <source>
        <dbReference type="EMBL" id="MBB3063489.1"/>
    </source>
</evidence>
<dbReference type="EMBL" id="JACHWZ010000032">
    <property type="protein sequence ID" value="MBB3063489.1"/>
    <property type="molecule type" value="Genomic_DNA"/>
</dbReference>
<comment type="subcellular location">
    <subcellularLocation>
        <location evidence="2">Bacterial flagellum basal body</location>
    </subcellularLocation>
</comment>
<dbReference type="RefSeq" id="WP_183463716.1">
    <property type="nucleotide sequence ID" value="NZ_JACHWZ010000032.1"/>
</dbReference>
<reference evidence="4 5" key="1">
    <citation type="submission" date="2020-08" db="EMBL/GenBank/DDBJ databases">
        <title>Genomic Encyclopedia of Type Strains, Phase III (KMG-III): the genomes of soil and plant-associated and newly described type strains.</title>
        <authorList>
            <person name="Whitman W."/>
        </authorList>
    </citation>
    <scope>NUCLEOTIDE SEQUENCE [LARGE SCALE GENOMIC DNA]</scope>
    <source>
        <strain evidence="4 5">CECT 8799</strain>
    </source>
</reference>
<dbReference type="GO" id="GO:0030694">
    <property type="term" value="C:bacterial-type flagellum basal body, rod"/>
    <property type="evidence" value="ECO:0007669"/>
    <property type="project" value="UniProtKB-UniRule"/>
</dbReference>
<dbReference type="NCBIfam" id="TIGR01395">
    <property type="entry name" value="FlgC"/>
    <property type="match status" value="1"/>
</dbReference>
<dbReference type="InterPro" id="IPR006299">
    <property type="entry name" value="FlgC"/>
</dbReference>
<dbReference type="Pfam" id="PF06429">
    <property type="entry name" value="Flg_bbr_C"/>
    <property type="match status" value="1"/>
</dbReference>
<dbReference type="Proteomes" id="UP000535937">
    <property type="component" value="Unassembled WGS sequence"/>
</dbReference>
<organism evidence="4 5">
    <name type="scientific">Microbulbifer rhizosphaerae</name>
    <dbReference type="NCBI Taxonomy" id="1562603"/>
    <lineage>
        <taxon>Bacteria</taxon>
        <taxon>Pseudomonadati</taxon>
        <taxon>Pseudomonadota</taxon>
        <taxon>Gammaproteobacteria</taxon>
        <taxon>Cellvibrionales</taxon>
        <taxon>Microbulbiferaceae</taxon>
        <taxon>Microbulbifer</taxon>
    </lineage>
</organism>
<gene>
    <name evidence="4" type="ORF">FHS09_004347</name>
</gene>
<evidence type="ECO:0000313" key="5">
    <source>
        <dbReference type="Proteomes" id="UP000535937"/>
    </source>
</evidence>
<feature type="domain" description="Flagellar basal-body/hook protein C-terminal" evidence="3">
    <location>
        <begin position="86"/>
        <end position="124"/>
    </location>
</feature>
<evidence type="ECO:0000256" key="2">
    <source>
        <dbReference type="RuleBase" id="RU362062"/>
    </source>
</evidence>
<name>A0A7W4WFW3_9GAMM</name>
<dbReference type="AlphaFoldDB" id="A0A7W4WFW3"/>
<dbReference type="InterPro" id="IPR010930">
    <property type="entry name" value="Flg_bb/hook_C_dom"/>
</dbReference>